<dbReference type="Pfam" id="PF24719">
    <property type="entry name" value="Imm33-like"/>
    <property type="match status" value="1"/>
</dbReference>
<name>A0ABZ2U793_9ACTN</name>
<dbReference type="EMBL" id="CP136137">
    <property type="protein sequence ID" value="WYY08754.1"/>
    <property type="molecule type" value="Genomic_DNA"/>
</dbReference>
<accession>A0ABZ2U793</accession>
<proteinExistence type="predicted"/>
<dbReference type="Proteomes" id="UP001479933">
    <property type="component" value="Chromosome"/>
</dbReference>
<feature type="domain" description="Imm33-like" evidence="1">
    <location>
        <begin position="12"/>
        <end position="109"/>
    </location>
</feature>
<evidence type="ECO:0000313" key="2">
    <source>
        <dbReference type="EMBL" id="WYY08754.1"/>
    </source>
</evidence>
<protein>
    <recommendedName>
        <fullName evidence="1">Imm33-like domain-containing protein</fullName>
    </recommendedName>
</protein>
<evidence type="ECO:0000313" key="3">
    <source>
        <dbReference type="Proteomes" id="UP001479933"/>
    </source>
</evidence>
<gene>
    <name evidence="2" type="ORF">RVF87_06760</name>
</gene>
<evidence type="ECO:0000259" key="1">
    <source>
        <dbReference type="Pfam" id="PF24719"/>
    </source>
</evidence>
<dbReference type="InterPro" id="IPR056509">
    <property type="entry name" value="Imm33-like"/>
</dbReference>
<keyword evidence="3" id="KW-1185">Reference proteome</keyword>
<sequence length="111" mass="12244">MSARAGDVTQAQQDVCRRFGYSAVAPEPMVAVALSTIGAMPVYGTRIVLLEGYTTSWFIHCGEYSDAEDFYQALHLTKLSEILPLAVPYLGLPHGSKFIIDDRGYEDVWLA</sequence>
<dbReference type="RefSeq" id="WP_066170895.1">
    <property type="nucleotide sequence ID" value="NZ_CP136137.1"/>
</dbReference>
<organism evidence="2 3">
    <name type="scientific">Gordonia hydrophobica</name>
    <dbReference type="NCBI Taxonomy" id="40516"/>
    <lineage>
        <taxon>Bacteria</taxon>
        <taxon>Bacillati</taxon>
        <taxon>Actinomycetota</taxon>
        <taxon>Actinomycetes</taxon>
        <taxon>Mycobacteriales</taxon>
        <taxon>Gordoniaceae</taxon>
        <taxon>Gordonia</taxon>
    </lineage>
</organism>
<reference evidence="2 3" key="1">
    <citation type="journal article" date="2023" name="Virus Evol.">
        <title>Computational host range prediction-The good, the bad, and the ugly.</title>
        <authorList>
            <person name="Howell A.A."/>
            <person name="Versoza C.J."/>
            <person name="Pfeifer S.P."/>
        </authorList>
    </citation>
    <scope>NUCLEOTIDE SEQUENCE [LARGE SCALE GENOMIC DNA]</scope>
    <source>
        <strain evidence="2 3">1610/1b</strain>
    </source>
</reference>